<evidence type="ECO:0000313" key="1">
    <source>
        <dbReference type="EMBL" id="ESA17953.1"/>
    </source>
</evidence>
<name>U9UH91_RHIID</name>
<dbReference type="EMBL" id="KI279659">
    <property type="protein sequence ID" value="ESA17953.1"/>
    <property type="molecule type" value="Genomic_DNA"/>
</dbReference>
<gene>
    <name evidence="1" type="ORF">GLOINDRAFT_2291</name>
</gene>
<dbReference type="VEuPathDB" id="FungiDB:RhiirFUN_011363"/>
<reference evidence="1" key="1">
    <citation type="submission" date="2013-07" db="EMBL/GenBank/DDBJ databases">
        <title>The genome of an arbuscular mycorrhizal fungus provides insights into the evolution of the oldest plant symbiosis.</title>
        <authorList>
            <consortium name="DOE Joint Genome Institute"/>
            <person name="Tisserant E."/>
            <person name="Malbreil M."/>
            <person name="Kuo A."/>
            <person name="Kohler A."/>
            <person name="Symeonidi A."/>
            <person name="Balestrini R."/>
            <person name="Charron P."/>
            <person name="Duensing N."/>
            <person name="Frei-dit-Frey N."/>
            <person name="Gianinazzi-Pearson V."/>
            <person name="Gilbert B."/>
            <person name="Handa Y."/>
            <person name="Hijri M."/>
            <person name="Kaul R."/>
            <person name="Kawaguchi M."/>
            <person name="Krajinski F."/>
            <person name="Lammers P."/>
            <person name="Lapierre D."/>
            <person name="Masclaux F.G."/>
            <person name="Murat C."/>
            <person name="Morin E."/>
            <person name="Ndikumana S."/>
            <person name="Pagni M."/>
            <person name="Petitpierre D."/>
            <person name="Requena N."/>
            <person name="Rosikiewicz P."/>
            <person name="Riley R."/>
            <person name="Saito K."/>
            <person name="San Clemente H."/>
            <person name="Shapiro H."/>
            <person name="van Tuinen D."/>
            <person name="Becard G."/>
            <person name="Bonfante P."/>
            <person name="Paszkowski U."/>
            <person name="Shachar-Hill Y."/>
            <person name="Young J.P."/>
            <person name="Sanders I.R."/>
            <person name="Henrissat B."/>
            <person name="Rensing S.A."/>
            <person name="Grigoriev I.V."/>
            <person name="Corradi N."/>
            <person name="Roux C."/>
            <person name="Martin F."/>
        </authorList>
    </citation>
    <scope>NUCLEOTIDE SEQUENCE</scope>
    <source>
        <strain evidence="1">DAOM 197198</strain>
    </source>
</reference>
<dbReference type="AlphaFoldDB" id="U9UH91"/>
<organism evidence="1">
    <name type="scientific">Rhizophagus irregularis (strain DAOM 181602 / DAOM 197198 / MUCL 43194)</name>
    <name type="common">Arbuscular mycorrhizal fungus</name>
    <name type="synonym">Glomus intraradices</name>
    <dbReference type="NCBI Taxonomy" id="747089"/>
    <lineage>
        <taxon>Eukaryota</taxon>
        <taxon>Fungi</taxon>
        <taxon>Fungi incertae sedis</taxon>
        <taxon>Mucoromycota</taxon>
        <taxon>Glomeromycotina</taxon>
        <taxon>Glomeromycetes</taxon>
        <taxon>Glomerales</taxon>
        <taxon>Glomeraceae</taxon>
        <taxon>Rhizophagus</taxon>
    </lineage>
</organism>
<dbReference type="HOGENOM" id="CLU_1200363_0_0_1"/>
<accession>U9UH91</accession>
<protein>
    <submittedName>
        <fullName evidence="1">Uncharacterized protein</fullName>
    </submittedName>
</protein>
<proteinExistence type="predicted"/>
<sequence length="231" mass="26137">MSTVPVVGDRKILDIENVELYKQVDNALSALLYEFAKDIPLSLTYPGVVDGKVYIIATVDLPNGIPVHEMPVEFKGFPLGISIGDSALGQSPIELCSRSELMIHVPYLGKKKYLRLPTDVEMENMGSIEELITWLKATDLGLGDAEYKILRNFDNGILPHFVWLSEKEFLELDQSLNRDSVKKLCNAFEAIRANSLEEFYLGRMKITSTLKKSIIRWMENNDSKQPKNDKL</sequence>